<name>A0A3P7JPS9_STRVU</name>
<dbReference type="InterPro" id="IPR050344">
    <property type="entry name" value="Peptidase_M1_aminopeptidases"/>
</dbReference>
<comment type="similarity">
    <text evidence="1">Belongs to the peptidase M1 family.</text>
</comment>
<dbReference type="EMBL" id="UYYB01101413">
    <property type="protein sequence ID" value="VDM78257.1"/>
    <property type="molecule type" value="Genomic_DNA"/>
</dbReference>
<gene>
    <name evidence="3" type="ORF">SVUK_LOCUS13255</name>
</gene>
<dbReference type="GO" id="GO:0070006">
    <property type="term" value="F:metalloaminopeptidase activity"/>
    <property type="evidence" value="ECO:0007669"/>
    <property type="project" value="TreeGrafter"/>
</dbReference>
<dbReference type="PANTHER" id="PTHR11533:SF299">
    <property type="entry name" value="AMINOPEPTIDASE"/>
    <property type="match status" value="1"/>
</dbReference>
<dbReference type="GO" id="GO:0005615">
    <property type="term" value="C:extracellular space"/>
    <property type="evidence" value="ECO:0007669"/>
    <property type="project" value="TreeGrafter"/>
</dbReference>
<dbReference type="AlphaFoldDB" id="A0A3P7JPS9"/>
<dbReference type="GO" id="GO:0008270">
    <property type="term" value="F:zinc ion binding"/>
    <property type="evidence" value="ECO:0007669"/>
    <property type="project" value="TreeGrafter"/>
</dbReference>
<protein>
    <recommendedName>
        <fullName evidence="2">ERAP1-like C-terminal domain-containing protein</fullName>
    </recommendedName>
</protein>
<dbReference type="GO" id="GO:0016020">
    <property type="term" value="C:membrane"/>
    <property type="evidence" value="ECO:0007669"/>
    <property type="project" value="TreeGrafter"/>
</dbReference>
<dbReference type="GO" id="GO:0006508">
    <property type="term" value="P:proteolysis"/>
    <property type="evidence" value="ECO:0007669"/>
    <property type="project" value="TreeGrafter"/>
</dbReference>
<accession>A0A3P7JPS9</accession>
<dbReference type="Proteomes" id="UP000270094">
    <property type="component" value="Unassembled WGS sequence"/>
</dbReference>
<dbReference type="OrthoDB" id="5855716at2759"/>
<evidence type="ECO:0000313" key="4">
    <source>
        <dbReference type="Proteomes" id="UP000270094"/>
    </source>
</evidence>
<dbReference type="Gene3D" id="1.25.50.20">
    <property type="match status" value="1"/>
</dbReference>
<dbReference type="GO" id="GO:0005737">
    <property type="term" value="C:cytoplasm"/>
    <property type="evidence" value="ECO:0007669"/>
    <property type="project" value="TreeGrafter"/>
</dbReference>
<feature type="domain" description="ERAP1-like C-terminal" evidence="2">
    <location>
        <begin position="41"/>
        <end position="143"/>
    </location>
</feature>
<dbReference type="PANTHER" id="PTHR11533">
    <property type="entry name" value="PROTEASE M1 ZINC METALLOPROTEASE"/>
    <property type="match status" value="1"/>
</dbReference>
<dbReference type="GO" id="GO:0043171">
    <property type="term" value="P:peptide catabolic process"/>
    <property type="evidence" value="ECO:0007669"/>
    <property type="project" value="TreeGrafter"/>
</dbReference>
<dbReference type="GO" id="GO:0042277">
    <property type="term" value="F:peptide binding"/>
    <property type="evidence" value="ECO:0007669"/>
    <property type="project" value="TreeGrafter"/>
</dbReference>
<sequence length="171" mass="20104">MGFPLVTAKYSNSSILTITQKRYMISPSNPGIEKYYFTRHRQNYDSIGWKHIINQLEKDHNVFTHYTRYILLSDAFAAALVDELDYEIVFKLVRYVAKEKDFLPWNAVMSGLHTILRFYVTVDRAKSLNFLAKEILKPMYNIVYKRYLSGDDSFKKEHLMGDLSWESAIVL</sequence>
<proteinExistence type="inferred from homology"/>
<dbReference type="Pfam" id="PF11838">
    <property type="entry name" value="ERAP1_C"/>
    <property type="match status" value="1"/>
</dbReference>
<keyword evidence="4" id="KW-1185">Reference proteome</keyword>
<evidence type="ECO:0000313" key="3">
    <source>
        <dbReference type="EMBL" id="VDM78257.1"/>
    </source>
</evidence>
<evidence type="ECO:0000256" key="1">
    <source>
        <dbReference type="ARBA" id="ARBA00010136"/>
    </source>
</evidence>
<reference evidence="3 4" key="1">
    <citation type="submission" date="2018-11" db="EMBL/GenBank/DDBJ databases">
        <authorList>
            <consortium name="Pathogen Informatics"/>
        </authorList>
    </citation>
    <scope>NUCLEOTIDE SEQUENCE [LARGE SCALE GENOMIC DNA]</scope>
</reference>
<evidence type="ECO:0000259" key="2">
    <source>
        <dbReference type="Pfam" id="PF11838"/>
    </source>
</evidence>
<organism evidence="3 4">
    <name type="scientific">Strongylus vulgaris</name>
    <name type="common">Blood worm</name>
    <dbReference type="NCBI Taxonomy" id="40348"/>
    <lineage>
        <taxon>Eukaryota</taxon>
        <taxon>Metazoa</taxon>
        <taxon>Ecdysozoa</taxon>
        <taxon>Nematoda</taxon>
        <taxon>Chromadorea</taxon>
        <taxon>Rhabditida</taxon>
        <taxon>Rhabditina</taxon>
        <taxon>Rhabditomorpha</taxon>
        <taxon>Strongyloidea</taxon>
        <taxon>Strongylidae</taxon>
        <taxon>Strongylus</taxon>
    </lineage>
</organism>
<dbReference type="InterPro" id="IPR024571">
    <property type="entry name" value="ERAP1-like_C_dom"/>
</dbReference>